<keyword evidence="3" id="KW-1185">Reference proteome</keyword>
<feature type="region of interest" description="Disordered" evidence="1">
    <location>
        <begin position="1"/>
        <end position="82"/>
    </location>
</feature>
<evidence type="ECO:0000313" key="3">
    <source>
        <dbReference type="Proteomes" id="UP001163798"/>
    </source>
</evidence>
<proteinExistence type="predicted"/>
<feature type="compositionally biased region" description="Acidic residues" evidence="1">
    <location>
        <begin position="233"/>
        <end position="242"/>
    </location>
</feature>
<accession>A0AA38NQG3</accession>
<feature type="compositionally biased region" description="Polar residues" evidence="1">
    <location>
        <begin position="1"/>
        <end position="11"/>
    </location>
</feature>
<feature type="region of interest" description="Disordered" evidence="1">
    <location>
        <begin position="204"/>
        <end position="242"/>
    </location>
</feature>
<dbReference type="AlphaFoldDB" id="A0AA38NQG3"/>
<reference evidence="2" key="1">
    <citation type="submission" date="2022-08" db="EMBL/GenBank/DDBJ databases">
        <authorList>
            <consortium name="DOE Joint Genome Institute"/>
            <person name="Min B."/>
            <person name="Riley R."/>
            <person name="Sierra-Patev S."/>
            <person name="Naranjo-Ortiz M."/>
            <person name="Looney B."/>
            <person name="Konkel Z."/>
            <person name="Slot J.C."/>
            <person name="Sakamoto Y."/>
            <person name="Steenwyk J.L."/>
            <person name="Rokas A."/>
            <person name="Carro J."/>
            <person name="Camarero S."/>
            <person name="Ferreira P."/>
            <person name="Molpeceres G."/>
            <person name="Ruiz-Duenas F.J."/>
            <person name="Serrano A."/>
            <person name="Henrissat B."/>
            <person name="Drula E."/>
            <person name="Hughes K.W."/>
            <person name="Mata J.L."/>
            <person name="Ishikawa N.K."/>
            <person name="Vargas-Isla R."/>
            <person name="Ushijima S."/>
            <person name="Smith C.A."/>
            <person name="Ahrendt S."/>
            <person name="Andreopoulos W."/>
            <person name="He G."/>
            <person name="Labutti K."/>
            <person name="Lipzen A."/>
            <person name="Ng V."/>
            <person name="Sandor L."/>
            <person name="Barry K."/>
            <person name="Martinez A.T."/>
            <person name="Xiao Y."/>
            <person name="Gibbons J.G."/>
            <person name="Terashima K."/>
            <person name="Hibbett D.S."/>
            <person name="Grigoriev I.V."/>
        </authorList>
    </citation>
    <scope>NUCLEOTIDE SEQUENCE</scope>
    <source>
        <strain evidence="2">TFB10291</strain>
    </source>
</reference>
<evidence type="ECO:0000313" key="2">
    <source>
        <dbReference type="EMBL" id="KAJ3789246.1"/>
    </source>
</evidence>
<organism evidence="2 3">
    <name type="scientific">Lentinula aff. detonsa</name>
    <dbReference type="NCBI Taxonomy" id="2804958"/>
    <lineage>
        <taxon>Eukaryota</taxon>
        <taxon>Fungi</taxon>
        <taxon>Dikarya</taxon>
        <taxon>Basidiomycota</taxon>
        <taxon>Agaricomycotina</taxon>
        <taxon>Agaricomycetes</taxon>
        <taxon>Agaricomycetidae</taxon>
        <taxon>Agaricales</taxon>
        <taxon>Marasmiineae</taxon>
        <taxon>Omphalotaceae</taxon>
        <taxon>Lentinula</taxon>
    </lineage>
</organism>
<protein>
    <submittedName>
        <fullName evidence="2">Uncharacterized protein</fullName>
    </submittedName>
</protein>
<evidence type="ECO:0000256" key="1">
    <source>
        <dbReference type="SAM" id="MobiDB-lite"/>
    </source>
</evidence>
<dbReference type="Proteomes" id="UP001163798">
    <property type="component" value="Unassembled WGS sequence"/>
</dbReference>
<comment type="caution">
    <text evidence="2">The sequence shown here is derived from an EMBL/GenBank/DDBJ whole genome shotgun (WGS) entry which is preliminary data.</text>
</comment>
<name>A0AA38NQG3_9AGAR</name>
<sequence>MPASPIRTTVPHNPASPIPATVPINPTFSSVTPASPTTATHTPTSPISTSTTHNPAPSATNSTACNPAHSATPAPPTITHDLNSTITTAAPCSSSISVSPTLTALAPSTVIRSKKTTSIQLPRNPLADVQIPYSQLAPVPLAPSEAPVPVKYIRPNKSSSPKNLYLIEFLQENKLSKADKQLFDEAWTKLSTTTKANFETLSKTHKDEAKHARKVSAGTKKVIQTRQAKLEAMEDAEDSEHT</sequence>
<gene>
    <name evidence="2" type="ORF">GGU10DRAFT_66767</name>
</gene>
<feature type="compositionally biased region" description="Low complexity" evidence="1">
    <location>
        <begin position="26"/>
        <end position="55"/>
    </location>
</feature>
<dbReference type="EMBL" id="MU793263">
    <property type="protein sequence ID" value="KAJ3789246.1"/>
    <property type="molecule type" value="Genomic_DNA"/>
</dbReference>